<dbReference type="SUPFAM" id="SSF144232">
    <property type="entry name" value="HIT/MYND zinc finger-like"/>
    <property type="match status" value="1"/>
</dbReference>
<protein>
    <submittedName>
        <fullName evidence="7">MYND finger protein</fullName>
    </submittedName>
</protein>
<dbReference type="InterPro" id="IPR002893">
    <property type="entry name" value="Znf_MYND"/>
</dbReference>
<keyword evidence="5" id="KW-0472">Membrane</keyword>
<evidence type="ECO:0000313" key="8">
    <source>
        <dbReference type="Proteomes" id="UP000027456"/>
    </source>
</evidence>
<keyword evidence="3" id="KW-0862">Zinc</keyword>
<feature type="transmembrane region" description="Helical" evidence="5">
    <location>
        <begin position="106"/>
        <end position="124"/>
    </location>
</feature>
<keyword evidence="1" id="KW-0479">Metal-binding</keyword>
<accession>A0A074RXX9</accession>
<evidence type="ECO:0000313" key="7">
    <source>
        <dbReference type="EMBL" id="KEP51814.1"/>
    </source>
</evidence>
<dbReference type="PROSITE" id="PS50865">
    <property type="entry name" value="ZF_MYND_2"/>
    <property type="match status" value="1"/>
</dbReference>
<dbReference type="GO" id="GO:0008270">
    <property type="term" value="F:zinc ion binding"/>
    <property type="evidence" value="ECO:0007669"/>
    <property type="project" value="UniProtKB-KW"/>
</dbReference>
<evidence type="ECO:0000259" key="6">
    <source>
        <dbReference type="PROSITE" id="PS50865"/>
    </source>
</evidence>
<keyword evidence="5" id="KW-0812">Transmembrane</keyword>
<dbReference type="Proteomes" id="UP000027456">
    <property type="component" value="Unassembled WGS sequence"/>
</dbReference>
<sequence length="598" mass="67529">MRPAPGSDVYSLPLSVYPGRYVSLISRMALEGSADELIDQNVVSYDSDSDTATLGGTILEKYVASLHLPDRIGGLEDEEVMGHIMKLLRTKDIPIPDYHSKIFHSYIGFISINHFVLAILVGVLSRLDMLHPFIQLARRDTDKIITRTLSEVVAHELRSTMSPDGYGMHASSGVSLPLYQYGVLLPEIGGVKRSDLEYFFELVWNDRKGFIQLLSSNPFYAFGWSSIFCLIFKVFEKRKASTTGEQWAQLWYLLYRYRLFAPLVEEGLAQVLCSEIETRTRFHEFQGLSEIDGPFDEEDSRMVVRGYIKKMTRPGAEFPTSESPIQLMRVPYEAMHHMRVYELVAECVQATLPYTWVDIAALNEHCIHNANDAKNAVNNIHMHVCQVVTQFKEILDVDVAYITPEQRSEFLHALEKGDFIAVVSRALLASATYIAGRVKVDYGSSRVWRDMIAEIEFVASILKKRYPPDGVSRIFSPSLSDILKTARQNELIYSLSEPTSHVYKFARDSKAVLEELMIGFGITLEQDPIPEALPCAYSRCSTAHDGSASAWRKLLVCEGCLSVEYCSRDCQAKDWTNDHPTPHSMTCRALAEVGTRVN</sequence>
<dbReference type="Pfam" id="PF01753">
    <property type="entry name" value="zf-MYND"/>
    <property type="match status" value="1"/>
</dbReference>
<keyword evidence="5" id="KW-1133">Transmembrane helix</keyword>
<dbReference type="OrthoDB" id="9922773at2759"/>
<name>A0A074RXX9_9AGAM</name>
<dbReference type="AlphaFoldDB" id="A0A074RXX9"/>
<reference evidence="7 8" key="1">
    <citation type="submission" date="2013-12" db="EMBL/GenBank/DDBJ databases">
        <authorList>
            <person name="Cubeta M."/>
            <person name="Pakala S."/>
            <person name="Fedorova N."/>
            <person name="Thomas E."/>
            <person name="Dean R."/>
            <person name="Jabaji S."/>
            <person name="Neate S."/>
            <person name="Toda T."/>
            <person name="Tavantzis S."/>
            <person name="Vilgalys R."/>
            <person name="Bharathan N."/>
            <person name="Pakala S."/>
            <person name="Losada L.S."/>
            <person name="Zafar N."/>
            <person name="Nierman W."/>
        </authorList>
    </citation>
    <scope>NUCLEOTIDE SEQUENCE [LARGE SCALE GENOMIC DNA]</scope>
    <source>
        <strain evidence="7 8">123E</strain>
    </source>
</reference>
<comment type="caution">
    <text evidence="7">The sequence shown here is derived from an EMBL/GenBank/DDBJ whole genome shotgun (WGS) entry which is preliminary data.</text>
</comment>
<gene>
    <name evidence="7" type="ORF">V565_055260</name>
</gene>
<dbReference type="Gene3D" id="6.10.140.2220">
    <property type="match status" value="1"/>
</dbReference>
<dbReference type="HOGENOM" id="CLU_456459_0_0_1"/>
<evidence type="ECO:0000256" key="3">
    <source>
        <dbReference type="ARBA" id="ARBA00022833"/>
    </source>
</evidence>
<evidence type="ECO:0000256" key="4">
    <source>
        <dbReference type="PROSITE-ProRule" id="PRU00134"/>
    </source>
</evidence>
<evidence type="ECO:0000256" key="1">
    <source>
        <dbReference type="ARBA" id="ARBA00022723"/>
    </source>
</evidence>
<feature type="domain" description="MYND-type" evidence="6">
    <location>
        <begin position="540"/>
        <end position="587"/>
    </location>
</feature>
<proteinExistence type="predicted"/>
<organism evidence="7 8">
    <name type="scientific">Rhizoctonia solani 123E</name>
    <dbReference type="NCBI Taxonomy" id="1423351"/>
    <lineage>
        <taxon>Eukaryota</taxon>
        <taxon>Fungi</taxon>
        <taxon>Dikarya</taxon>
        <taxon>Basidiomycota</taxon>
        <taxon>Agaricomycotina</taxon>
        <taxon>Agaricomycetes</taxon>
        <taxon>Cantharellales</taxon>
        <taxon>Ceratobasidiaceae</taxon>
        <taxon>Rhizoctonia</taxon>
    </lineage>
</organism>
<keyword evidence="8" id="KW-1185">Reference proteome</keyword>
<keyword evidence="2 4" id="KW-0863">Zinc-finger</keyword>
<dbReference type="EMBL" id="AZST01000142">
    <property type="protein sequence ID" value="KEP51814.1"/>
    <property type="molecule type" value="Genomic_DNA"/>
</dbReference>
<evidence type="ECO:0000256" key="2">
    <source>
        <dbReference type="ARBA" id="ARBA00022771"/>
    </source>
</evidence>
<evidence type="ECO:0000256" key="5">
    <source>
        <dbReference type="SAM" id="Phobius"/>
    </source>
</evidence>
<dbReference type="STRING" id="1423351.A0A074RXX9"/>